<proteinExistence type="predicted"/>
<feature type="repeat" description="TPR" evidence="1">
    <location>
        <begin position="704"/>
        <end position="737"/>
    </location>
</feature>
<dbReference type="Gene3D" id="3.40.50.2000">
    <property type="entry name" value="Glycogen Phosphorylase B"/>
    <property type="match status" value="1"/>
</dbReference>
<evidence type="ECO:0000313" key="3">
    <source>
        <dbReference type="EMBL" id="KZD12189.1"/>
    </source>
</evidence>
<dbReference type="PANTHER" id="PTHR44366">
    <property type="entry name" value="UDP-N-ACETYLGLUCOSAMINE--PEPTIDE N-ACETYLGLUCOSAMINYLTRANSFERASE 110 KDA SUBUNIT"/>
    <property type="match status" value="1"/>
</dbReference>
<comment type="caution">
    <text evidence="3">The sequence shown here is derived from an EMBL/GenBank/DDBJ whole genome shotgun (WGS) entry which is preliminary data.</text>
</comment>
<gene>
    <name evidence="3" type="ORF">AUP43_05120</name>
</gene>
<accession>A0A154WFB5</accession>
<dbReference type="Gene3D" id="1.25.40.10">
    <property type="entry name" value="Tetratricopeptide repeat domain"/>
    <property type="match status" value="3"/>
</dbReference>
<dbReference type="SMART" id="SM00028">
    <property type="entry name" value="TPR"/>
    <property type="match status" value="11"/>
</dbReference>
<evidence type="ECO:0000256" key="2">
    <source>
        <dbReference type="SAM" id="MobiDB-lite"/>
    </source>
</evidence>
<dbReference type="PROSITE" id="PS50005">
    <property type="entry name" value="TPR"/>
    <property type="match status" value="7"/>
</dbReference>
<keyword evidence="1" id="KW-0802">TPR repeat</keyword>
<reference evidence="3 4" key="1">
    <citation type="submission" date="2015-12" db="EMBL/GenBank/DDBJ databases">
        <title>Genome sequence of Oceanibaculum pacificum MCCC 1A02656.</title>
        <authorList>
            <person name="Lu L."/>
            <person name="Lai Q."/>
            <person name="Shao Z."/>
            <person name="Qian P."/>
        </authorList>
    </citation>
    <scope>NUCLEOTIDE SEQUENCE [LARGE SCALE GENOMIC DNA]</scope>
    <source>
        <strain evidence="3 4">MCCC 1A02656</strain>
    </source>
</reference>
<evidence type="ECO:0000256" key="1">
    <source>
        <dbReference type="PROSITE-ProRule" id="PRU00339"/>
    </source>
</evidence>
<feature type="repeat" description="TPR" evidence="1">
    <location>
        <begin position="101"/>
        <end position="134"/>
    </location>
</feature>
<dbReference type="PROSITE" id="PS50293">
    <property type="entry name" value="TPR_REGION"/>
    <property type="match status" value="3"/>
</dbReference>
<dbReference type="GO" id="GO:0006493">
    <property type="term" value="P:protein O-linked glycosylation"/>
    <property type="evidence" value="ECO:0007669"/>
    <property type="project" value="InterPro"/>
</dbReference>
<feature type="region of interest" description="Disordered" evidence="2">
    <location>
        <begin position="568"/>
        <end position="603"/>
    </location>
</feature>
<dbReference type="SUPFAM" id="SSF48452">
    <property type="entry name" value="TPR-like"/>
    <property type="match status" value="2"/>
</dbReference>
<dbReference type="PANTHER" id="PTHR44366:SF1">
    <property type="entry name" value="UDP-N-ACETYLGLUCOSAMINE--PEPTIDE N-ACETYLGLUCOSAMINYLTRANSFERASE 110 KDA SUBUNIT"/>
    <property type="match status" value="1"/>
</dbReference>
<dbReference type="InterPro" id="IPR037919">
    <property type="entry name" value="OGT"/>
</dbReference>
<dbReference type="STRING" id="580166.AUP43_05120"/>
<feature type="region of interest" description="Disordered" evidence="2">
    <location>
        <begin position="1"/>
        <end position="21"/>
    </location>
</feature>
<dbReference type="Pfam" id="PF13424">
    <property type="entry name" value="TPR_12"/>
    <property type="match status" value="2"/>
</dbReference>
<dbReference type="Proteomes" id="UP000076400">
    <property type="component" value="Unassembled WGS sequence"/>
</dbReference>
<dbReference type="GO" id="GO:0097363">
    <property type="term" value="F:protein O-acetylglucosaminyltransferase activity"/>
    <property type="evidence" value="ECO:0007669"/>
    <property type="project" value="TreeGrafter"/>
</dbReference>
<feature type="repeat" description="TPR" evidence="1">
    <location>
        <begin position="135"/>
        <end position="168"/>
    </location>
</feature>
<feature type="repeat" description="TPR" evidence="1">
    <location>
        <begin position="203"/>
        <end position="236"/>
    </location>
</feature>
<dbReference type="InterPro" id="IPR011990">
    <property type="entry name" value="TPR-like_helical_dom_sf"/>
</dbReference>
<dbReference type="RefSeq" id="WP_067552940.1">
    <property type="nucleotide sequence ID" value="NZ_LPXN01000046.1"/>
</dbReference>
<name>A0A154WFB5_9PROT</name>
<feature type="repeat" description="TPR" evidence="1">
    <location>
        <begin position="67"/>
        <end position="100"/>
    </location>
</feature>
<dbReference type="Pfam" id="PF13181">
    <property type="entry name" value="TPR_8"/>
    <property type="match status" value="1"/>
</dbReference>
<organism evidence="3 4">
    <name type="scientific">Oceanibaculum pacificum</name>
    <dbReference type="NCBI Taxonomy" id="580166"/>
    <lineage>
        <taxon>Bacteria</taxon>
        <taxon>Pseudomonadati</taxon>
        <taxon>Pseudomonadota</taxon>
        <taxon>Alphaproteobacteria</taxon>
        <taxon>Rhodospirillales</taxon>
        <taxon>Oceanibaculaceae</taxon>
        <taxon>Oceanibaculum</taxon>
    </lineage>
</organism>
<dbReference type="EMBL" id="LPXN01000046">
    <property type="protein sequence ID" value="KZD12189.1"/>
    <property type="molecule type" value="Genomic_DNA"/>
</dbReference>
<dbReference type="AlphaFoldDB" id="A0A154WFB5"/>
<dbReference type="OrthoDB" id="4961906at2"/>
<evidence type="ECO:0008006" key="5">
    <source>
        <dbReference type="Google" id="ProtNLM"/>
    </source>
</evidence>
<dbReference type="Pfam" id="PF14559">
    <property type="entry name" value="TPR_19"/>
    <property type="match status" value="2"/>
</dbReference>
<protein>
    <recommendedName>
        <fullName evidence="5">Protein O-GlcNAc transferase</fullName>
    </recommendedName>
</protein>
<dbReference type="Pfam" id="PF13432">
    <property type="entry name" value="TPR_16"/>
    <property type="match status" value="1"/>
</dbReference>
<dbReference type="InterPro" id="IPR019734">
    <property type="entry name" value="TPR_rpt"/>
</dbReference>
<dbReference type="SUPFAM" id="SSF53756">
    <property type="entry name" value="UDP-Glycosyltransferase/glycogen phosphorylase"/>
    <property type="match status" value="2"/>
</dbReference>
<keyword evidence="4" id="KW-1185">Reference proteome</keyword>
<sequence length="1096" mass="121905">MNRKQRRSAGKAAPKNSPSSRAAIQAKALPAELHQLFRIAVEHQRRQRLDEAEAIYRRILQQRPDHPDCLNHLGLIARDRGQLEAAMALIDKARKLDPAYAEAHNNMGTVLIQTGDYDAALVCFDTAIRLNKDYADALYNRGTILQAQDKPADAIEAYRRAVAIRPAFPEAFNNMAICLRSLDRLDESLAALRQVLRLRPGYATAYVNVGSVYRRRRRFAEAREFYRRAIALDPAMQAAAYNYGTCSLQLGDLKTGWRLYDMRFQRHKNPLRGGLTNIRWRGEDIADKSLLVWREQGVGDEIMFGTCLADIARKAGKVILECDARLVPIFARSLPQITVRPADSLATHIPDADRHVPVGGLPEFCRPDLAAFPDHQGYLRADPNRIAYWRDKVLAAAGTELAVGICWRSMRQGTRRSAGYMNLDLLAPLLRLPGIRFFNLQYDDCAEEIAEAEAKYGIRIERFPDLDLKGDLDGVAALISALDLVVTAGTSVGELSAALGIPTWRFGQNTDWSMLGADNRPWYPRMRLFHRVPGTPWSQVVQALTEALAAMAAAPEALRAERAQAMTLSQPLPATPPATDRPPALGYDEKRNPRFRNPDKGQDEKLRQATELYEAKDFPAAMELYGKILSEEPGNLGAMLGAANIARDTGQLEQSAAMLVAILKIDPNSLEAAHNLGTVYRLLGQYDASVEILREAIGKRPEEARLWMNLGSTLQQAGDFANARIFYEEAVRLAPDFGVAYGNLALLSRADGDMDQTLAYYAKALEAMPDNAQLRINYAQTLLSTGRLIQGWQEYEHRLSPTRLKSVIYRHGLPRWQGEPLADTHLLVSAEQGLGDQLIFANCLADVIAQARKVTIEVEPRLAPIFRRSYPDADVRPFQMSLEKGRCVFTYDWFDPAGKPDAAIPIGSLPLYLRSRIEDFPAQKGYLRADEDKVASWRDRLAALGPGTKVGICWRSGLMTAERQRHYTDMRYWGPLLKTPGATFVNLQYDDCLAELRQAERETGVAIHDFAGLDQRNDLDGAAALMQALDIVISAPTTVQAMAGALGVPTLLVKRHWLMLGTPGFPFQPSVMPTGRGAVEKVIAELTDALAALIRR</sequence>
<feature type="repeat" description="TPR" evidence="1">
    <location>
        <begin position="738"/>
        <end position="771"/>
    </location>
</feature>
<feature type="compositionally biased region" description="Basic and acidic residues" evidence="2">
    <location>
        <begin position="587"/>
        <end position="603"/>
    </location>
</feature>
<evidence type="ECO:0000313" key="4">
    <source>
        <dbReference type="Proteomes" id="UP000076400"/>
    </source>
</evidence>
<feature type="repeat" description="TPR" evidence="1">
    <location>
        <begin position="670"/>
        <end position="703"/>
    </location>
</feature>